<dbReference type="Pfam" id="PF03899">
    <property type="entry name" value="ATP-synt_I"/>
    <property type="match status" value="1"/>
</dbReference>
<comment type="subcellular location">
    <subcellularLocation>
        <location evidence="1">Cell membrane</location>
        <topology evidence="1">Multi-pass membrane protein</topology>
    </subcellularLocation>
</comment>
<dbReference type="InterPro" id="IPR005598">
    <property type="entry name" value="ATP_synth_I"/>
</dbReference>
<evidence type="ECO:0000313" key="8">
    <source>
        <dbReference type="Proteomes" id="UP000467214"/>
    </source>
</evidence>
<feature type="transmembrane region" description="Helical" evidence="6">
    <location>
        <begin position="76"/>
        <end position="93"/>
    </location>
</feature>
<dbReference type="GO" id="GO:0005886">
    <property type="term" value="C:plasma membrane"/>
    <property type="evidence" value="ECO:0007669"/>
    <property type="project" value="UniProtKB-SubCell"/>
</dbReference>
<evidence type="ECO:0000256" key="1">
    <source>
        <dbReference type="ARBA" id="ARBA00004651"/>
    </source>
</evidence>
<sequence length="123" mass="13313">MAKPEIKRIVRLQFVLTAVAVLIAAVLGQGSISGAVSALLGGLTVILPALLYIRIAYSVPRASPAVLMKAHYKAEAVKFVLTILIFAVVLLFFKDISVAAYFAGYMLVVSAYWFGLLIKIEKK</sequence>
<proteinExistence type="predicted"/>
<evidence type="ECO:0008006" key="9">
    <source>
        <dbReference type="Google" id="ProtNLM"/>
    </source>
</evidence>
<protein>
    <recommendedName>
        <fullName evidence="9">ATP synthase subunit I</fullName>
    </recommendedName>
</protein>
<evidence type="ECO:0000256" key="4">
    <source>
        <dbReference type="ARBA" id="ARBA00022989"/>
    </source>
</evidence>
<keyword evidence="8" id="KW-1185">Reference proteome</keyword>
<reference evidence="7 8" key="1">
    <citation type="submission" date="2019-12" db="EMBL/GenBank/DDBJ databases">
        <title>Neisseriaceae gen. nov. sp. Genome sequencing and assembly.</title>
        <authorList>
            <person name="Liu Z."/>
            <person name="Li A."/>
        </authorList>
    </citation>
    <scope>NUCLEOTIDE SEQUENCE [LARGE SCALE GENOMIC DNA]</scope>
    <source>
        <strain evidence="7 8">B2N2-7</strain>
    </source>
</reference>
<keyword evidence="4 6" id="KW-1133">Transmembrane helix</keyword>
<dbReference type="Proteomes" id="UP000467214">
    <property type="component" value="Unassembled WGS sequence"/>
</dbReference>
<evidence type="ECO:0000256" key="6">
    <source>
        <dbReference type="SAM" id="Phobius"/>
    </source>
</evidence>
<name>A0A845BZH0_9NEIS</name>
<dbReference type="EMBL" id="WSSB01000013">
    <property type="protein sequence ID" value="MXR37903.1"/>
    <property type="molecule type" value="Genomic_DNA"/>
</dbReference>
<keyword evidence="2" id="KW-1003">Cell membrane</keyword>
<keyword evidence="5 6" id="KW-0472">Membrane</keyword>
<dbReference type="AlphaFoldDB" id="A0A845BZH0"/>
<keyword evidence="3 6" id="KW-0812">Transmembrane</keyword>
<evidence type="ECO:0000256" key="3">
    <source>
        <dbReference type="ARBA" id="ARBA00022692"/>
    </source>
</evidence>
<accession>A0A845BZH0</accession>
<feature type="transmembrane region" description="Helical" evidence="6">
    <location>
        <begin position="38"/>
        <end position="55"/>
    </location>
</feature>
<organism evidence="7 8">
    <name type="scientific">Craterilacuibacter sinensis</name>
    <dbReference type="NCBI Taxonomy" id="2686017"/>
    <lineage>
        <taxon>Bacteria</taxon>
        <taxon>Pseudomonadati</taxon>
        <taxon>Pseudomonadota</taxon>
        <taxon>Betaproteobacteria</taxon>
        <taxon>Neisseriales</taxon>
        <taxon>Neisseriaceae</taxon>
        <taxon>Craterilacuibacter</taxon>
    </lineage>
</organism>
<dbReference type="RefSeq" id="WP_124735911.1">
    <property type="nucleotide sequence ID" value="NZ_WSSB01000013.1"/>
</dbReference>
<evidence type="ECO:0000313" key="7">
    <source>
        <dbReference type="EMBL" id="MXR37903.1"/>
    </source>
</evidence>
<feature type="transmembrane region" description="Helical" evidence="6">
    <location>
        <begin position="99"/>
        <end position="118"/>
    </location>
</feature>
<evidence type="ECO:0000256" key="2">
    <source>
        <dbReference type="ARBA" id="ARBA00022475"/>
    </source>
</evidence>
<gene>
    <name evidence="7" type="ORF">GQF02_13065</name>
</gene>
<evidence type="ECO:0000256" key="5">
    <source>
        <dbReference type="ARBA" id="ARBA00023136"/>
    </source>
</evidence>
<comment type="caution">
    <text evidence="7">The sequence shown here is derived from an EMBL/GenBank/DDBJ whole genome shotgun (WGS) entry which is preliminary data.</text>
</comment>